<dbReference type="Proteomes" id="UP000053669">
    <property type="component" value="Unassembled WGS sequence"/>
</dbReference>
<organism evidence="2 3">
    <name type="scientific">Streptomyces canus</name>
    <dbReference type="NCBI Taxonomy" id="58343"/>
    <lineage>
        <taxon>Bacteria</taxon>
        <taxon>Bacillati</taxon>
        <taxon>Actinomycetota</taxon>
        <taxon>Actinomycetes</taxon>
        <taxon>Kitasatosporales</taxon>
        <taxon>Streptomycetaceae</taxon>
        <taxon>Streptomyces</taxon>
        <taxon>Streptomyces aurantiacus group</taxon>
    </lineage>
</organism>
<evidence type="ECO:0000313" key="3">
    <source>
        <dbReference type="Proteomes" id="UP000053669"/>
    </source>
</evidence>
<name>A0A124HV72_9ACTN</name>
<dbReference type="AlphaFoldDB" id="A0A124HV72"/>
<protein>
    <submittedName>
        <fullName evidence="2">Uncharacterized protein</fullName>
    </submittedName>
</protein>
<feature type="compositionally biased region" description="Pro residues" evidence="1">
    <location>
        <begin position="112"/>
        <end position="121"/>
    </location>
</feature>
<dbReference type="RefSeq" id="WP_059211436.1">
    <property type="nucleotide sequence ID" value="NZ_JBIBJL010000012.1"/>
</dbReference>
<sequence length="152" mass="16639">MPASAALRLAPPVYQLDGADWDSAAGTQYKDFEGRIWEMTGITNAEGMPIAAAVEGDATASLKELVNRIGILHKVGESAPTTYVYEGRTYRTDRAYVDEAGDTWTHNGTWDPEPPGVPDTPSPQFVREGEPEYALDIPALDYYHGPLTERPL</sequence>
<comment type="caution">
    <text evidence="2">The sequence shown here is derived from an EMBL/GenBank/DDBJ whole genome shotgun (WGS) entry which is preliminary data.</text>
</comment>
<reference evidence="2 3" key="1">
    <citation type="submission" date="2015-10" db="EMBL/GenBank/DDBJ databases">
        <title>Draft genome sequence of Streptomyces canus DSM 40017, type strain for the species Streptomyces canus.</title>
        <authorList>
            <person name="Ruckert C."/>
            <person name="Winkler A."/>
            <person name="Kalinowski J."/>
            <person name="Kampfer P."/>
            <person name="Glaeser S."/>
        </authorList>
    </citation>
    <scope>NUCLEOTIDE SEQUENCE [LARGE SCALE GENOMIC DNA]</scope>
    <source>
        <strain evidence="2 3">DSM 40017</strain>
    </source>
</reference>
<evidence type="ECO:0000313" key="2">
    <source>
        <dbReference type="EMBL" id="KUN57556.1"/>
    </source>
</evidence>
<dbReference type="EMBL" id="LMWU01000070">
    <property type="protein sequence ID" value="KUN57556.1"/>
    <property type="molecule type" value="Genomic_DNA"/>
</dbReference>
<gene>
    <name evidence="2" type="ORF">AQJ46_46680</name>
</gene>
<proteinExistence type="predicted"/>
<accession>A0A124HV72</accession>
<feature type="region of interest" description="Disordered" evidence="1">
    <location>
        <begin position="102"/>
        <end position="123"/>
    </location>
</feature>
<evidence type="ECO:0000256" key="1">
    <source>
        <dbReference type="SAM" id="MobiDB-lite"/>
    </source>
</evidence>